<organism evidence="4 5">
    <name type="scientific">Mobilicoccus caccae</name>
    <dbReference type="NCBI Taxonomy" id="1859295"/>
    <lineage>
        <taxon>Bacteria</taxon>
        <taxon>Bacillati</taxon>
        <taxon>Actinomycetota</taxon>
        <taxon>Actinomycetes</taxon>
        <taxon>Micrococcales</taxon>
        <taxon>Dermatophilaceae</taxon>
        <taxon>Mobilicoccus</taxon>
    </lineage>
</organism>
<keyword evidence="1" id="KW-0479">Metal-binding</keyword>
<keyword evidence="2" id="KW-0378">Hydrolase</keyword>
<dbReference type="Pfam" id="PF01522">
    <property type="entry name" value="Polysacc_deac_1"/>
    <property type="match status" value="1"/>
</dbReference>
<dbReference type="Gene3D" id="3.20.20.370">
    <property type="entry name" value="Glycoside hydrolase/deacetylase"/>
    <property type="match status" value="1"/>
</dbReference>
<dbReference type="PANTHER" id="PTHR10587:SF133">
    <property type="entry name" value="CHITIN DEACETYLASE 1-RELATED"/>
    <property type="match status" value="1"/>
</dbReference>
<evidence type="ECO:0000256" key="1">
    <source>
        <dbReference type="ARBA" id="ARBA00022723"/>
    </source>
</evidence>
<sequence length="278" mass="29650">MPIVVTAPGARSFEVTVDDVRGDCAGDTWSHAGGVSQQCWITLPRTAGRHTLTAHATLSDDSRAGATSSITASGPRTSTVDRATRDRILTCGNTGTDVWLTFDDGFLSTRTMNRVLATLTAENVRARFFATGTWARSNPGMVRALQRAGHLVENHTDTHESLNAIDDDALEGQAARGPATRATLLRPGFGAGTFTTRVVQAAKRHGQELCYWTTDTRDYSGASADALIARVLHGDGFTPPARPGGVVLMHMTGRHTPEALPGIIRGLRAKGLTLPPLR</sequence>
<comment type="caution">
    <text evidence="4">The sequence shown here is derived from an EMBL/GenBank/DDBJ whole genome shotgun (WGS) entry which is preliminary data.</text>
</comment>
<evidence type="ECO:0000256" key="2">
    <source>
        <dbReference type="ARBA" id="ARBA00022801"/>
    </source>
</evidence>
<dbReference type="PROSITE" id="PS51677">
    <property type="entry name" value="NODB"/>
    <property type="match status" value="1"/>
</dbReference>
<feature type="domain" description="NodB homology" evidence="3">
    <location>
        <begin position="96"/>
        <end position="275"/>
    </location>
</feature>
<protein>
    <recommendedName>
        <fullName evidence="3">NodB homology domain-containing protein</fullName>
    </recommendedName>
</protein>
<dbReference type="InterPro" id="IPR050248">
    <property type="entry name" value="Polysacc_deacetylase_ArnD"/>
</dbReference>
<dbReference type="EMBL" id="BSUO01000001">
    <property type="protein sequence ID" value="GMA38599.1"/>
    <property type="molecule type" value="Genomic_DNA"/>
</dbReference>
<dbReference type="Proteomes" id="UP001157126">
    <property type="component" value="Unassembled WGS sequence"/>
</dbReference>
<evidence type="ECO:0000313" key="4">
    <source>
        <dbReference type="EMBL" id="GMA38599.1"/>
    </source>
</evidence>
<dbReference type="PANTHER" id="PTHR10587">
    <property type="entry name" value="GLYCOSYL TRANSFERASE-RELATED"/>
    <property type="match status" value="1"/>
</dbReference>
<dbReference type="InterPro" id="IPR011330">
    <property type="entry name" value="Glyco_hydro/deAcase_b/a-brl"/>
</dbReference>
<dbReference type="SUPFAM" id="SSF88713">
    <property type="entry name" value="Glycoside hydrolase/deacetylase"/>
    <property type="match status" value="1"/>
</dbReference>
<evidence type="ECO:0000313" key="5">
    <source>
        <dbReference type="Proteomes" id="UP001157126"/>
    </source>
</evidence>
<dbReference type="CDD" id="cd10917">
    <property type="entry name" value="CE4_NodB_like_6s_7s"/>
    <property type="match status" value="1"/>
</dbReference>
<name>A0ABQ6IMG1_9MICO</name>
<proteinExistence type="predicted"/>
<dbReference type="RefSeq" id="WP_284302657.1">
    <property type="nucleotide sequence ID" value="NZ_BSUO01000001.1"/>
</dbReference>
<reference evidence="5" key="1">
    <citation type="journal article" date="2019" name="Int. J. Syst. Evol. Microbiol.">
        <title>The Global Catalogue of Microorganisms (GCM) 10K type strain sequencing project: providing services to taxonomists for standard genome sequencing and annotation.</title>
        <authorList>
            <consortium name="The Broad Institute Genomics Platform"/>
            <consortium name="The Broad Institute Genome Sequencing Center for Infectious Disease"/>
            <person name="Wu L."/>
            <person name="Ma J."/>
        </authorList>
    </citation>
    <scope>NUCLEOTIDE SEQUENCE [LARGE SCALE GENOMIC DNA]</scope>
    <source>
        <strain evidence="5">NBRC 113072</strain>
    </source>
</reference>
<gene>
    <name evidence="4" type="ORF">GCM10025883_06440</name>
</gene>
<evidence type="ECO:0000259" key="3">
    <source>
        <dbReference type="PROSITE" id="PS51677"/>
    </source>
</evidence>
<keyword evidence="5" id="KW-1185">Reference proteome</keyword>
<dbReference type="InterPro" id="IPR002509">
    <property type="entry name" value="NODB_dom"/>
</dbReference>
<accession>A0ABQ6IMG1</accession>